<dbReference type="EMBL" id="CP059399">
    <property type="protein sequence ID" value="QLY29252.1"/>
    <property type="molecule type" value="Genomic_DNA"/>
</dbReference>
<evidence type="ECO:0000313" key="3">
    <source>
        <dbReference type="Proteomes" id="UP000515512"/>
    </source>
</evidence>
<dbReference type="InterPro" id="IPR046036">
    <property type="entry name" value="DUF5994"/>
</dbReference>
<reference evidence="2 3" key="1">
    <citation type="submission" date="2020-07" db="EMBL/GenBank/DDBJ databases">
        <authorList>
            <person name="Zhuang K."/>
            <person name="Ran Y."/>
        </authorList>
    </citation>
    <scope>NUCLEOTIDE SEQUENCE [LARGE SCALE GENOMIC DNA]</scope>
    <source>
        <strain evidence="2 3">WCH-YHL-001</strain>
    </source>
</reference>
<gene>
    <name evidence="2" type="ORF">H0264_28795</name>
</gene>
<organism evidence="2 3">
    <name type="scientific">Nocardia huaxiensis</name>
    <dbReference type="NCBI Taxonomy" id="2755382"/>
    <lineage>
        <taxon>Bacteria</taxon>
        <taxon>Bacillati</taxon>
        <taxon>Actinomycetota</taxon>
        <taxon>Actinomycetes</taxon>
        <taxon>Mycobacteriales</taxon>
        <taxon>Nocardiaceae</taxon>
        <taxon>Nocardia</taxon>
    </lineage>
</organism>
<dbReference type="KEGG" id="nhu:H0264_28795"/>
<sequence>MPTLQPIAYGPRHTGPPTPRLTMREPGSAPGPVDGAWWPRTGNPATELRQLVTALAARLGPMARVGFDWIAADPTLLDSHAPTDATRAGIMYLYGRAGTRLDVLVIPAHTRPALAARQMRWASGKPWRTGRS</sequence>
<evidence type="ECO:0000256" key="1">
    <source>
        <dbReference type="SAM" id="MobiDB-lite"/>
    </source>
</evidence>
<evidence type="ECO:0000313" key="2">
    <source>
        <dbReference type="EMBL" id="QLY29252.1"/>
    </source>
</evidence>
<dbReference type="Proteomes" id="UP000515512">
    <property type="component" value="Chromosome"/>
</dbReference>
<protein>
    <submittedName>
        <fullName evidence="2">Uncharacterized protein</fullName>
    </submittedName>
</protein>
<name>A0A7D6V745_9NOCA</name>
<feature type="region of interest" description="Disordered" evidence="1">
    <location>
        <begin position="1"/>
        <end position="34"/>
    </location>
</feature>
<dbReference type="RefSeq" id="WP_181580457.1">
    <property type="nucleotide sequence ID" value="NZ_CP059399.1"/>
</dbReference>
<dbReference type="AlphaFoldDB" id="A0A7D6V745"/>
<proteinExistence type="predicted"/>
<accession>A0A7D6V745</accession>
<dbReference type="Pfam" id="PF19457">
    <property type="entry name" value="DUF5994"/>
    <property type="match status" value="1"/>
</dbReference>
<keyword evidence="3" id="KW-1185">Reference proteome</keyword>